<dbReference type="EMBL" id="GBXM01104053">
    <property type="protein sequence ID" value="JAH04524.1"/>
    <property type="molecule type" value="Transcribed_RNA"/>
</dbReference>
<proteinExistence type="predicted"/>
<name>A0A0E9PJ18_ANGAN</name>
<reference evidence="1" key="2">
    <citation type="journal article" date="2015" name="Fish Shellfish Immunol.">
        <title>Early steps in the European eel (Anguilla anguilla)-Vibrio vulnificus interaction in the gills: Role of the RtxA13 toxin.</title>
        <authorList>
            <person name="Callol A."/>
            <person name="Pajuelo D."/>
            <person name="Ebbesson L."/>
            <person name="Teles M."/>
            <person name="MacKenzie S."/>
            <person name="Amaro C."/>
        </authorList>
    </citation>
    <scope>NUCLEOTIDE SEQUENCE</scope>
</reference>
<protein>
    <submittedName>
        <fullName evidence="1">Uncharacterized protein</fullName>
    </submittedName>
</protein>
<accession>A0A0E9PJ18</accession>
<organism evidence="1">
    <name type="scientific">Anguilla anguilla</name>
    <name type="common">European freshwater eel</name>
    <name type="synonym">Muraena anguilla</name>
    <dbReference type="NCBI Taxonomy" id="7936"/>
    <lineage>
        <taxon>Eukaryota</taxon>
        <taxon>Metazoa</taxon>
        <taxon>Chordata</taxon>
        <taxon>Craniata</taxon>
        <taxon>Vertebrata</taxon>
        <taxon>Euteleostomi</taxon>
        <taxon>Actinopterygii</taxon>
        <taxon>Neopterygii</taxon>
        <taxon>Teleostei</taxon>
        <taxon>Anguilliformes</taxon>
        <taxon>Anguillidae</taxon>
        <taxon>Anguilla</taxon>
    </lineage>
</organism>
<evidence type="ECO:0000313" key="1">
    <source>
        <dbReference type="EMBL" id="JAH04524.1"/>
    </source>
</evidence>
<sequence>MECKVNKMLSFSPEWLVIFCTESQII</sequence>
<dbReference type="AlphaFoldDB" id="A0A0E9PJ18"/>
<reference evidence="1" key="1">
    <citation type="submission" date="2014-11" db="EMBL/GenBank/DDBJ databases">
        <authorList>
            <person name="Amaro Gonzalez C."/>
        </authorList>
    </citation>
    <scope>NUCLEOTIDE SEQUENCE</scope>
</reference>